<dbReference type="Gene3D" id="1.20.1600.10">
    <property type="entry name" value="Outer membrane efflux proteins (OEP)"/>
    <property type="match status" value="1"/>
</dbReference>
<dbReference type="GO" id="GO:1990281">
    <property type="term" value="C:efflux pump complex"/>
    <property type="evidence" value="ECO:0007669"/>
    <property type="project" value="TreeGrafter"/>
</dbReference>
<evidence type="ECO:0000256" key="4">
    <source>
        <dbReference type="ARBA" id="ARBA00023136"/>
    </source>
</evidence>
<reference evidence="6 7" key="1">
    <citation type="submission" date="2018-03" db="EMBL/GenBank/DDBJ databases">
        <title>Genomic Encyclopedia of Archaeal and Bacterial Type Strains, Phase II (KMG-II): from individual species to whole genera.</title>
        <authorList>
            <person name="Goeker M."/>
        </authorList>
    </citation>
    <scope>NUCLEOTIDE SEQUENCE [LARGE SCALE GENOMIC DNA]</scope>
    <source>
        <strain evidence="6 7">DSM 18107</strain>
    </source>
</reference>
<name>A0A2P8FRV8_9BACT</name>
<dbReference type="RefSeq" id="WP_106604998.1">
    <property type="nucleotide sequence ID" value="NZ_PYGK01000015.1"/>
</dbReference>
<dbReference type="GO" id="GO:0015288">
    <property type="term" value="F:porin activity"/>
    <property type="evidence" value="ECO:0007669"/>
    <property type="project" value="TreeGrafter"/>
</dbReference>
<evidence type="ECO:0000256" key="5">
    <source>
        <dbReference type="ARBA" id="ARBA00023237"/>
    </source>
</evidence>
<gene>
    <name evidence="6" type="ORF">CLV42_11524</name>
</gene>
<dbReference type="EMBL" id="PYGK01000015">
    <property type="protein sequence ID" value="PSL24437.1"/>
    <property type="molecule type" value="Genomic_DNA"/>
</dbReference>
<keyword evidence="5" id="KW-0998">Cell outer membrane</keyword>
<evidence type="ECO:0000256" key="2">
    <source>
        <dbReference type="ARBA" id="ARBA00022452"/>
    </source>
</evidence>
<organism evidence="6 7">
    <name type="scientific">Chitinophaga ginsengisoli</name>
    <dbReference type="NCBI Taxonomy" id="363837"/>
    <lineage>
        <taxon>Bacteria</taxon>
        <taxon>Pseudomonadati</taxon>
        <taxon>Bacteroidota</taxon>
        <taxon>Chitinophagia</taxon>
        <taxon>Chitinophagales</taxon>
        <taxon>Chitinophagaceae</taxon>
        <taxon>Chitinophaga</taxon>
    </lineage>
</organism>
<keyword evidence="4" id="KW-0472">Membrane</keyword>
<dbReference type="Proteomes" id="UP000240978">
    <property type="component" value="Unassembled WGS sequence"/>
</dbReference>
<comment type="subcellular location">
    <subcellularLocation>
        <location evidence="1">Cell outer membrane</location>
    </subcellularLocation>
</comment>
<evidence type="ECO:0000313" key="7">
    <source>
        <dbReference type="Proteomes" id="UP000240978"/>
    </source>
</evidence>
<accession>A0A2P8FRV8</accession>
<sequence length="418" mass="47890">MHCRVAILWTHGMLLLLLLFSVITTAQKKTIDFYLQQALSNSPLLKDYQNQVASNTIDSERLKASYLPQVTGNSLNSYSPVIKGYGYDNAITNGANISALVGVNKTLVGQKNLQTQFNAIQLASRGIENTSKITEQDLKRTISGQFITTYGDQQQLGYLNEVYNMLSKEEIVLKRLTERNVYRQTDYLTFLVTLQQQKIAVRQQTIQLQNDLATLNYLSGIVDTTLIELEAPPQSLSSLPSVENSIFFRQYTLDSLKLGNDRARLDYSYKPKVNVFADAGYYSSLAGIPYKNFGTSFGFGLTVPIYDGHQRKMQYRKLDIAEKTRQQYRDFFIRQHDQLVPQLMRQLESTRQLIDQIREQIRYSDGLIEVNSKLLVTGDVRIADMVIAINNYLTARNLLTQNEINRLQIINQINYWNR</sequence>
<dbReference type="GO" id="GO:0015562">
    <property type="term" value="F:efflux transmembrane transporter activity"/>
    <property type="evidence" value="ECO:0007669"/>
    <property type="project" value="InterPro"/>
</dbReference>
<keyword evidence="2" id="KW-1134">Transmembrane beta strand</keyword>
<dbReference type="InterPro" id="IPR051906">
    <property type="entry name" value="TolC-like"/>
</dbReference>
<comment type="caution">
    <text evidence="6">The sequence shown here is derived from an EMBL/GenBank/DDBJ whole genome shotgun (WGS) entry which is preliminary data.</text>
</comment>
<dbReference type="GO" id="GO:0009279">
    <property type="term" value="C:cell outer membrane"/>
    <property type="evidence" value="ECO:0007669"/>
    <property type="project" value="UniProtKB-SubCell"/>
</dbReference>
<proteinExistence type="predicted"/>
<protein>
    <submittedName>
        <fullName evidence="6">Outer membrane protein TolC</fullName>
    </submittedName>
</protein>
<keyword evidence="7" id="KW-1185">Reference proteome</keyword>
<dbReference type="PANTHER" id="PTHR30026">
    <property type="entry name" value="OUTER MEMBRANE PROTEIN TOLC"/>
    <property type="match status" value="1"/>
</dbReference>
<dbReference type="OrthoDB" id="1091220at2"/>
<keyword evidence="3" id="KW-0812">Transmembrane</keyword>
<evidence type="ECO:0000256" key="1">
    <source>
        <dbReference type="ARBA" id="ARBA00004442"/>
    </source>
</evidence>
<evidence type="ECO:0000313" key="6">
    <source>
        <dbReference type="EMBL" id="PSL24437.1"/>
    </source>
</evidence>
<evidence type="ECO:0000256" key="3">
    <source>
        <dbReference type="ARBA" id="ARBA00022692"/>
    </source>
</evidence>
<dbReference type="SUPFAM" id="SSF56954">
    <property type="entry name" value="Outer membrane efflux proteins (OEP)"/>
    <property type="match status" value="1"/>
</dbReference>
<dbReference type="AlphaFoldDB" id="A0A2P8FRV8"/>
<dbReference type="PANTHER" id="PTHR30026:SF20">
    <property type="entry name" value="OUTER MEMBRANE PROTEIN TOLC"/>
    <property type="match status" value="1"/>
</dbReference>